<proteinExistence type="inferred from homology"/>
<dbReference type="RefSeq" id="WP_205377118.1">
    <property type="nucleotide sequence ID" value="NZ_JAFEJA010000002.1"/>
</dbReference>
<evidence type="ECO:0000256" key="2">
    <source>
        <dbReference type="ARBA" id="ARBA00022729"/>
    </source>
</evidence>
<protein>
    <submittedName>
        <fullName evidence="6">Alpha/beta fold hydrolase</fullName>
    </submittedName>
</protein>
<feature type="signal peptide" evidence="4">
    <location>
        <begin position="1"/>
        <end position="24"/>
    </location>
</feature>
<evidence type="ECO:0000313" key="6">
    <source>
        <dbReference type="EMBL" id="MBM9622918.1"/>
    </source>
</evidence>
<dbReference type="InterPro" id="IPR013595">
    <property type="entry name" value="Pept_S33_TAP-like_C"/>
</dbReference>
<dbReference type="PANTHER" id="PTHR43248">
    <property type="entry name" value="2-SUCCINYL-6-HYDROXY-2,4-CYCLOHEXADIENE-1-CARBOXYLATE SYNTHASE"/>
    <property type="match status" value="1"/>
</dbReference>
<dbReference type="PANTHER" id="PTHR43248:SF29">
    <property type="entry name" value="TRIPEPTIDYL AMINOPEPTIDASE"/>
    <property type="match status" value="1"/>
</dbReference>
<reference evidence="6 7" key="1">
    <citation type="journal article" date="2016" name="Arch. Microbiol.">
        <title>Streptomyces zhihengii sp. nov., isolated from rhizospheric soil of Psammosilene tunicoides.</title>
        <authorList>
            <person name="Huang M.J."/>
            <person name="Fei J.J."/>
            <person name="Salam N."/>
            <person name="Kim C.J."/>
            <person name="Hozzein W.N."/>
            <person name="Xiao M."/>
            <person name="Huang H.Q."/>
            <person name="Li W.J."/>
        </authorList>
    </citation>
    <scope>NUCLEOTIDE SEQUENCE [LARGE SCALE GENOMIC DNA]</scope>
    <source>
        <strain evidence="6 7">YIM T102</strain>
    </source>
</reference>
<dbReference type="InterPro" id="IPR029058">
    <property type="entry name" value="AB_hydrolase_fold"/>
</dbReference>
<evidence type="ECO:0000313" key="7">
    <source>
        <dbReference type="Proteomes" id="UP000664109"/>
    </source>
</evidence>
<dbReference type="SUPFAM" id="SSF53474">
    <property type="entry name" value="alpha/beta-Hydrolases"/>
    <property type="match status" value="1"/>
</dbReference>
<name>A0ABS2V016_9ACTN</name>
<evidence type="ECO:0000256" key="4">
    <source>
        <dbReference type="SAM" id="SignalP"/>
    </source>
</evidence>
<dbReference type="Pfam" id="PF08386">
    <property type="entry name" value="Abhydrolase_4"/>
    <property type="match status" value="1"/>
</dbReference>
<sequence length="525" mass="56828">MRRATGLGLGGTLIAGALVAGAVAAPAATADSGAPTGSEARGVRVAAERAARQGVDWADCPEDWGLVKPIQCGWVSVPLDYAKPNGKQIRIAVDRIGHTGTAEQRQGALVYNPGGPGGSGMRFPTRVTNKNPVYAKMAQAYDFVGFDPRGVGHSTPISCVDPQEFVKAPKADPVPDSEADKRAQRKLAAEYADGCAERSGWMLPHMTTPNTARDLDVVRAALGEEKLNYLGVSYGTYLGAVYATLFPGHVRRMIVDSVVNPSREKIWYQANLDQDVAFQMRWDDWKAWVAKNDAVFHIGDTPAKVEAQWVKLRATAKRSPLGGVVGPAELLAFFQSAPYYDSAWVPVARTWSAYLAGDTQALVDAAAPDLTDTAGNAAAENGNAVYTAVECADAKWPRNWRTWDRDNTRLHRDHPFLTWSNAWMNLPCATWSTKQHTPVQVRTGKGLPPVLIVQSERDAATPFEGAVELHERLEGSRLIVEKNAGSHGVTGLVNSCVNDRVDAYLLSGRLDRRDVECAPHATPKP</sequence>
<dbReference type="InterPro" id="IPR051601">
    <property type="entry name" value="Serine_prot/Carboxylest_S33"/>
</dbReference>
<keyword evidence="3 6" id="KW-0378">Hydrolase</keyword>
<feature type="domain" description="Peptidase S33 tripeptidyl aminopeptidase-like C-terminal" evidence="5">
    <location>
        <begin position="419"/>
        <end position="517"/>
    </location>
</feature>
<keyword evidence="7" id="KW-1185">Reference proteome</keyword>
<evidence type="ECO:0000256" key="3">
    <source>
        <dbReference type="ARBA" id="ARBA00022801"/>
    </source>
</evidence>
<keyword evidence="2 4" id="KW-0732">Signal</keyword>
<dbReference type="EMBL" id="JAFEJA010000002">
    <property type="protein sequence ID" value="MBM9622918.1"/>
    <property type="molecule type" value="Genomic_DNA"/>
</dbReference>
<dbReference type="Proteomes" id="UP000664109">
    <property type="component" value="Unassembled WGS sequence"/>
</dbReference>
<gene>
    <name evidence="6" type="ORF">JE024_30105</name>
</gene>
<dbReference type="GO" id="GO:0016787">
    <property type="term" value="F:hydrolase activity"/>
    <property type="evidence" value="ECO:0007669"/>
    <property type="project" value="UniProtKB-KW"/>
</dbReference>
<comment type="caution">
    <text evidence="6">The sequence shown here is derived from an EMBL/GenBank/DDBJ whole genome shotgun (WGS) entry which is preliminary data.</text>
</comment>
<comment type="similarity">
    <text evidence="1">Belongs to the peptidase S33 family.</text>
</comment>
<organism evidence="6 7">
    <name type="scientific">Streptomyces zhihengii</name>
    <dbReference type="NCBI Taxonomy" id="1818004"/>
    <lineage>
        <taxon>Bacteria</taxon>
        <taxon>Bacillati</taxon>
        <taxon>Actinomycetota</taxon>
        <taxon>Actinomycetes</taxon>
        <taxon>Kitasatosporales</taxon>
        <taxon>Streptomycetaceae</taxon>
        <taxon>Streptomyces</taxon>
    </lineage>
</organism>
<accession>A0ABS2V016</accession>
<feature type="chain" id="PRO_5046659462" evidence="4">
    <location>
        <begin position="25"/>
        <end position="525"/>
    </location>
</feature>
<evidence type="ECO:0000259" key="5">
    <source>
        <dbReference type="Pfam" id="PF08386"/>
    </source>
</evidence>
<dbReference type="Gene3D" id="3.40.50.1820">
    <property type="entry name" value="alpha/beta hydrolase"/>
    <property type="match status" value="1"/>
</dbReference>
<evidence type="ECO:0000256" key="1">
    <source>
        <dbReference type="ARBA" id="ARBA00010088"/>
    </source>
</evidence>